<dbReference type="EMBL" id="WJHE01000878">
    <property type="protein sequence ID" value="MST34162.1"/>
    <property type="molecule type" value="Genomic_DNA"/>
</dbReference>
<evidence type="ECO:0000256" key="2">
    <source>
        <dbReference type="ARBA" id="ARBA00023315"/>
    </source>
</evidence>
<keyword evidence="5" id="KW-1185">Reference proteome</keyword>
<proteinExistence type="predicted"/>
<dbReference type="SUPFAM" id="SSF69593">
    <property type="entry name" value="Glycerol-3-phosphate (1)-acyltransferase"/>
    <property type="match status" value="1"/>
</dbReference>
<keyword evidence="2 4" id="KW-0012">Acyltransferase</keyword>
<evidence type="ECO:0000313" key="5">
    <source>
        <dbReference type="Proteomes" id="UP000437736"/>
    </source>
</evidence>
<comment type="caution">
    <text evidence="4">The sequence shown here is derived from an EMBL/GenBank/DDBJ whole genome shotgun (WGS) entry which is preliminary data.</text>
</comment>
<gene>
    <name evidence="4" type="ORF">GHK86_15705</name>
</gene>
<sequence length="220" mass="24294">MTPPGRLELAWYAFARGVVELFCRVVWRVRIEGREHIPASGPFVLAPVHRSYIDTLICGCLLRRRIRFMGKEELWRSRWSGRFFSSLGGYPVRRGTPDREALRISEDALRAGEPVVLYPEGTRQSGPVVHPLFEGAVFVAARAGVPIVPVGIGGSEWAMPKGSRGIRPVRIAAVVGAPIAPPERSASGRVPRRAVAELSEQLHTELQQLFDEALRNAGRA</sequence>
<dbReference type="InterPro" id="IPR002123">
    <property type="entry name" value="Plipid/glycerol_acylTrfase"/>
</dbReference>
<dbReference type="GO" id="GO:0016746">
    <property type="term" value="F:acyltransferase activity"/>
    <property type="evidence" value="ECO:0007669"/>
    <property type="project" value="UniProtKB-KW"/>
</dbReference>
<dbReference type="Proteomes" id="UP000437736">
    <property type="component" value="Unassembled WGS sequence"/>
</dbReference>
<name>A0ABW9QWV3_9ACTN</name>
<evidence type="ECO:0000313" key="4">
    <source>
        <dbReference type="EMBL" id="MST34162.1"/>
    </source>
</evidence>
<dbReference type="PANTHER" id="PTHR10434">
    <property type="entry name" value="1-ACYL-SN-GLYCEROL-3-PHOSPHATE ACYLTRANSFERASE"/>
    <property type="match status" value="1"/>
</dbReference>
<dbReference type="SMART" id="SM00563">
    <property type="entry name" value="PlsC"/>
    <property type="match status" value="1"/>
</dbReference>
<reference evidence="4 5" key="1">
    <citation type="submission" date="2019-11" db="EMBL/GenBank/DDBJ databases">
        <title>Acidiferrimicrobium australis gen. nov., sp. nov., an acidophilic and obligately heterotrophic, member of the Actinobacteria that catalyses dissimilatory oxido- reduction of iron isolated from metal-rich acidic water in Chile.</title>
        <authorList>
            <person name="Gonzalez D."/>
            <person name="Huber K."/>
            <person name="Hedrich S."/>
            <person name="Rojas-Villalobos C."/>
            <person name="Quatrini R."/>
            <person name="Dinamarca M.A."/>
            <person name="Schwarz A."/>
            <person name="Canales C."/>
            <person name="Nancucheo I."/>
        </authorList>
    </citation>
    <scope>NUCLEOTIDE SEQUENCE [LARGE SCALE GENOMIC DNA]</scope>
    <source>
        <strain evidence="4 5">USS-CCA1</strain>
    </source>
</reference>
<evidence type="ECO:0000259" key="3">
    <source>
        <dbReference type="SMART" id="SM00563"/>
    </source>
</evidence>
<protein>
    <submittedName>
        <fullName evidence="4">1-acyl-sn-glycerol-3-phosphate acyltransferase</fullName>
    </submittedName>
</protein>
<feature type="domain" description="Phospholipid/glycerol acyltransferase" evidence="3">
    <location>
        <begin position="43"/>
        <end position="155"/>
    </location>
</feature>
<accession>A0ABW9QWV3</accession>
<dbReference type="Pfam" id="PF01553">
    <property type="entry name" value="Acyltransferase"/>
    <property type="match status" value="1"/>
</dbReference>
<dbReference type="PANTHER" id="PTHR10434:SF11">
    <property type="entry name" value="1-ACYL-SN-GLYCEROL-3-PHOSPHATE ACYLTRANSFERASE"/>
    <property type="match status" value="1"/>
</dbReference>
<organism evidence="4 5">
    <name type="scientific">Acidiferrimicrobium australe</name>
    <dbReference type="NCBI Taxonomy" id="2664430"/>
    <lineage>
        <taxon>Bacteria</taxon>
        <taxon>Bacillati</taxon>
        <taxon>Actinomycetota</taxon>
        <taxon>Acidimicrobiia</taxon>
        <taxon>Acidimicrobiales</taxon>
        <taxon>Acidimicrobiaceae</taxon>
        <taxon>Acidiferrimicrobium</taxon>
    </lineage>
</organism>
<keyword evidence="1" id="KW-0808">Transferase</keyword>
<dbReference type="CDD" id="cd07989">
    <property type="entry name" value="LPLAT_AGPAT-like"/>
    <property type="match status" value="1"/>
</dbReference>
<evidence type="ECO:0000256" key="1">
    <source>
        <dbReference type="ARBA" id="ARBA00022679"/>
    </source>
</evidence>